<accession>A0ABP8QZF8</accession>
<feature type="domain" description="Mandelate racemase/muconate lactonizing enzyme C-terminal" evidence="6">
    <location>
        <begin position="146"/>
        <end position="237"/>
    </location>
</feature>
<dbReference type="InterPro" id="IPR029017">
    <property type="entry name" value="Enolase-like_N"/>
</dbReference>
<proteinExistence type="inferred from homology"/>
<dbReference type="EMBL" id="BAABGR010000010">
    <property type="protein sequence ID" value="GAA4513921.1"/>
    <property type="molecule type" value="Genomic_DNA"/>
</dbReference>
<dbReference type="SMART" id="SM00922">
    <property type="entry name" value="MR_MLE"/>
    <property type="match status" value="1"/>
</dbReference>
<gene>
    <name evidence="7" type="ORF">GCM10023173_10020</name>
</gene>
<keyword evidence="3 5" id="KW-0460">Magnesium</keyword>
<dbReference type="SUPFAM" id="SSF51604">
    <property type="entry name" value="Enolase C-terminal domain-like"/>
    <property type="match status" value="1"/>
</dbReference>
<protein>
    <recommendedName>
        <fullName evidence="5">Dipeptide epimerase</fullName>
        <ecNumber evidence="5">5.1.1.-</ecNumber>
    </recommendedName>
</protein>
<comment type="cofactor">
    <cofactor evidence="5">
        <name>Mg(2+)</name>
        <dbReference type="ChEBI" id="CHEBI:18420"/>
    </cofactor>
    <text evidence="5">Binds 1 Mg(2+) ion per subunit.</text>
</comment>
<dbReference type="Proteomes" id="UP001500394">
    <property type="component" value="Unassembled WGS sequence"/>
</dbReference>
<dbReference type="PANTHER" id="PTHR48080">
    <property type="entry name" value="D-GALACTONATE DEHYDRATASE-RELATED"/>
    <property type="match status" value="1"/>
</dbReference>
<reference evidence="8" key="1">
    <citation type="journal article" date="2019" name="Int. J. Syst. Evol. Microbiol.">
        <title>The Global Catalogue of Microorganisms (GCM) 10K type strain sequencing project: providing services to taxonomists for standard genome sequencing and annotation.</title>
        <authorList>
            <consortium name="The Broad Institute Genomics Platform"/>
            <consortium name="The Broad Institute Genome Sequencing Center for Infectious Disease"/>
            <person name="Wu L."/>
            <person name="Ma J."/>
        </authorList>
    </citation>
    <scope>NUCLEOTIDE SEQUENCE [LARGE SCALE GENOMIC DNA]</scope>
    <source>
        <strain evidence="8">JCM 17858</strain>
    </source>
</reference>
<name>A0ABP8QZF8_9SPHI</name>
<dbReference type="Gene3D" id="3.20.20.120">
    <property type="entry name" value="Enolase-like C-terminal domain"/>
    <property type="match status" value="1"/>
</dbReference>
<organism evidence="7 8">
    <name type="scientific">Sphingobacterium thermophilum</name>
    <dbReference type="NCBI Taxonomy" id="768534"/>
    <lineage>
        <taxon>Bacteria</taxon>
        <taxon>Pseudomonadati</taxon>
        <taxon>Bacteroidota</taxon>
        <taxon>Sphingobacteriia</taxon>
        <taxon>Sphingobacteriales</taxon>
        <taxon>Sphingobacteriaceae</taxon>
        <taxon>Sphingobacterium</taxon>
    </lineage>
</organism>
<evidence type="ECO:0000256" key="3">
    <source>
        <dbReference type="ARBA" id="ARBA00022842"/>
    </source>
</evidence>
<evidence type="ECO:0000259" key="6">
    <source>
        <dbReference type="SMART" id="SM00922"/>
    </source>
</evidence>
<dbReference type="InterPro" id="IPR029065">
    <property type="entry name" value="Enolase_C-like"/>
</dbReference>
<dbReference type="SUPFAM" id="SSF54826">
    <property type="entry name" value="Enolase N-terminal domain-like"/>
    <property type="match status" value="1"/>
</dbReference>
<keyword evidence="2 5" id="KW-0479">Metal-binding</keyword>
<dbReference type="InterPro" id="IPR036849">
    <property type="entry name" value="Enolase-like_C_sf"/>
</dbReference>
<evidence type="ECO:0000256" key="5">
    <source>
        <dbReference type="RuleBase" id="RU366006"/>
    </source>
</evidence>
<comment type="similarity">
    <text evidence="1 5">Belongs to the mandelate racemase/muconate lactonizing enzyme family.</text>
</comment>
<dbReference type="InterPro" id="IPR034593">
    <property type="entry name" value="DgoD-like"/>
</dbReference>
<dbReference type="InterPro" id="IPR013341">
    <property type="entry name" value="Mandelate_racemase_N_dom"/>
</dbReference>
<evidence type="ECO:0000256" key="1">
    <source>
        <dbReference type="ARBA" id="ARBA00008031"/>
    </source>
</evidence>
<evidence type="ECO:0000313" key="8">
    <source>
        <dbReference type="Proteomes" id="UP001500394"/>
    </source>
</evidence>
<dbReference type="InterPro" id="IPR034603">
    <property type="entry name" value="Dipeptide_epimerase"/>
</dbReference>
<dbReference type="SFLD" id="SFLDS00001">
    <property type="entry name" value="Enolase"/>
    <property type="match status" value="1"/>
</dbReference>
<keyword evidence="8" id="KW-1185">Reference proteome</keyword>
<sequence length="350" mass="39192">MSNWETKKMGHFTLRFKPYTLEMRHVFTVASFSRTTTPVVLTELEYDGIVGYGEASMPPYLGESQESVTSFLRKVDLSAFESPFQTEEILQYIDHIAEKNTAAKAAIDIALHDLLGKIMNQPFYKIWGLNPDLIPPTSYTIGIDTEDMIRKKVAEAGQFKILKVKLGLDTDKMIIDTIRSVTDVPLCADVNQGWKNKEEALEMAHWLHERNVVFLEQPMPKEMIDDIAWLTERSPIPTIADEGCQRLVDVPKLKDIYSGINIKLMKCTGMREAKQMAELARALDMKVMLGCMTETSCAISAAAQLAPLVDWADLDGALLIANDIYSGMTVEDGRCILPQRPGIGIVKNNS</sequence>
<dbReference type="Gene3D" id="3.30.390.10">
    <property type="entry name" value="Enolase-like, N-terminal domain"/>
    <property type="match status" value="1"/>
</dbReference>
<dbReference type="PANTHER" id="PTHR48080:SF3">
    <property type="entry name" value="ENOLASE SUPERFAMILY MEMBER DDB_G0284701"/>
    <property type="match status" value="1"/>
</dbReference>
<dbReference type="RefSeq" id="WP_345065597.1">
    <property type="nucleotide sequence ID" value="NZ_BAABGR010000010.1"/>
</dbReference>
<dbReference type="Pfam" id="PF02746">
    <property type="entry name" value="MR_MLE_N"/>
    <property type="match status" value="1"/>
</dbReference>
<dbReference type="EC" id="5.1.1.-" evidence="5"/>
<dbReference type="SFLD" id="SFLDG00180">
    <property type="entry name" value="muconate_cycloisomerase"/>
    <property type="match status" value="1"/>
</dbReference>
<dbReference type="Pfam" id="PF13378">
    <property type="entry name" value="MR_MLE_C"/>
    <property type="match status" value="1"/>
</dbReference>
<comment type="caution">
    <text evidence="7">The sequence shown here is derived from an EMBL/GenBank/DDBJ whole genome shotgun (WGS) entry which is preliminary data.</text>
</comment>
<evidence type="ECO:0000256" key="2">
    <source>
        <dbReference type="ARBA" id="ARBA00022723"/>
    </source>
</evidence>
<evidence type="ECO:0000256" key="4">
    <source>
        <dbReference type="ARBA" id="ARBA00023235"/>
    </source>
</evidence>
<dbReference type="CDD" id="cd03319">
    <property type="entry name" value="L-Ala-DL-Glu_epimerase"/>
    <property type="match status" value="1"/>
</dbReference>
<evidence type="ECO:0000313" key="7">
    <source>
        <dbReference type="EMBL" id="GAA4513921.1"/>
    </source>
</evidence>
<keyword evidence="4 5" id="KW-0413">Isomerase</keyword>
<dbReference type="InterPro" id="IPR013342">
    <property type="entry name" value="Mandelate_racemase_C"/>
</dbReference>